<organism evidence="1 2">
    <name type="scientific">Mandrillus leucophaeus</name>
    <name type="common">Drill</name>
    <name type="synonym">Papio leucophaeus</name>
    <dbReference type="NCBI Taxonomy" id="9568"/>
    <lineage>
        <taxon>Eukaryota</taxon>
        <taxon>Metazoa</taxon>
        <taxon>Chordata</taxon>
        <taxon>Craniata</taxon>
        <taxon>Vertebrata</taxon>
        <taxon>Euteleostomi</taxon>
        <taxon>Mammalia</taxon>
        <taxon>Eutheria</taxon>
        <taxon>Euarchontoglires</taxon>
        <taxon>Primates</taxon>
        <taxon>Haplorrhini</taxon>
        <taxon>Catarrhini</taxon>
        <taxon>Cercopithecidae</taxon>
        <taxon>Cercopithecinae</taxon>
        <taxon>Mandrillus</taxon>
    </lineage>
</organism>
<name>A0A2K5XVU1_MANLE</name>
<reference evidence="1" key="2">
    <citation type="submission" date="2025-09" db="UniProtKB">
        <authorList>
            <consortium name="Ensembl"/>
        </authorList>
    </citation>
    <scope>IDENTIFICATION</scope>
</reference>
<sequence>MQTPTSAPFPVPFPLPGRSPCCSPALRWRQSISHLLLVSPDPFAPCWTWQCPLLGSPSPCFGHERPRRGANLLWPQPQEQQALGSAPEATTIARIKALRCLASCPNGHSSP</sequence>
<dbReference type="AlphaFoldDB" id="A0A2K5XVU1"/>
<reference evidence="1" key="1">
    <citation type="submission" date="2025-08" db="UniProtKB">
        <authorList>
            <consortium name="Ensembl"/>
        </authorList>
    </citation>
    <scope>IDENTIFICATION</scope>
</reference>
<evidence type="ECO:0000313" key="1">
    <source>
        <dbReference type="Ensembl" id="ENSMLEP00000007428.1"/>
    </source>
</evidence>
<keyword evidence="2" id="KW-1185">Reference proteome</keyword>
<protein>
    <submittedName>
        <fullName evidence="1">Uncharacterized protein</fullName>
    </submittedName>
</protein>
<accession>A0A2K5XVU1</accession>
<dbReference type="Proteomes" id="UP000233140">
    <property type="component" value="Unassembled WGS sequence"/>
</dbReference>
<dbReference type="OMA" id="CFGHERP"/>
<evidence type="ECO:0000313" key="2">
    <source>
        <dbReference type="Proteomes" id="UP000233140"/>
    </source>
</evidence>
<dbReference type="GeneTree" id="ENSGT00910000147964"/>
<proteinExistence type="predicted"/>
<dbReference type="Ensembl" id="ENSMLET00000030738.1">
    <property type="protein sequence ID" value="ENSMLEP00000007428.1"/>
    <property type="gene ID" value="ENSMLEG00000027760.1"/>
</dbReference>